<dbReference type="InterPro" id="IPR015424">
    <property type="entry name" value="PyrdxlP-dep_Trfase"/>
</dbReference>
<dbReference type="AlphaFoldDB" id="A0A0U1L521"/>
<proteinExistence type="inferred from homology"/>
<protein>
    <submittedName>
        <fullName evidence="6">Acetylornithine aminotransferase</fullName>
        <ecNumber evidence="6">2.6.1.11</ecNumber>
    </submittedName>
</protein>
<keyword evidence="4 5" id="KW-0663">Pyridoxal phosphate</keyword>
<dbReference type="Gene3D" id="3.90.1150.10">
    <property type="entry name" value="Aspartate Aminotransferase, domain 1"/>
    <property type="match status" value="1"/>
</dbReference>
<keyword evidence="3 6" id="KW-0808">Transferase</keyword>
<evidence type="ECO:0000256" key="3">
    <source>
        <dbReference type="ARBA" id="ARBA00022679"/>
    </source>
</evidence>
<dbReference type="GO" id="GO:0003992">
    <property type="term" value="F:N2-acetyl-L-ornithine:2-oxoglutarate 5-aminotransferase activity"/>
    <property type="evidence" value="ECO:0007669"/>
    <property type="project" value="UniProtKB-EC"/>
</dbReference>
<evidence type="ECO:0000313" key="7">
    <source>
        <dbReference type="Proteomes" id="UP000049855"/>
    </source>
</evidence>
<dbReference type="EMBL" id="CTRP01000014">
    <property type="protein sequence ID" value="CQR74615.1"/>
    <property type="molecule type" value="Genomic_DNA"/>
</dbReference>
<dbReference type="FunFam" id="3.40.640.10:FF:000004">
    <property type="entry name" value="Acetylornithine aminotransferase"/>
    <property type="match status" value="1"/>
</dbReference>
<dbReference type="CDD" id="cd00610">
    <property type="entry name" value="OAT_like"/>
    <property type="match status" value="1"/>
</dbReference>
<evidence type="ECO:0000256" key="1">
    <source>
        <dbReference type="ARBA" id="ARBA00001933"/>
    </source>
</evidence>
<comment type="cofactor">
    <cofactor evidence="1">
        <name>pyridoxal 5'-phosphate</name>
        <dbReference type="ChEBI" id="CHEBI:597326"/>
    </cofactor>
</comment>
<keyword evidence="7" id="KW-1185">Reference proteome</keyword>
<dbReference type="Gene3D" id="3.40.640.10">
    <property type="entry name" value="Type I PLP-dependent aspartate aminotransferase-like (Major domain)"/>
    <property type="match status" value="1"/>
</dbReference>
<evidence type="ECO:0000256" key="2">
    <source>
        <dbReference type="ARBA" id="ARBA00022576"/>
    </source>
</evidence>
<dbReference type="EC" id="2.6.1.11" evidence="6"/>
<dbReference type="PROSITE" id="PS00600">
    <property type="entry name" value="AA_TRANSFER_CLASS_3"/>
    <property type="match status" value="1"/>
</dbReference>
<dbReference type="GO" id="GO:0033094">
    <property type="term" value="F:putrescine--2-oxoglutarate transaminase activity"/>
    <property type="evidence" value="ECO:0007669"/>
    <property type="project" value="TreeGrafter"/>
</dbReference>
<dbReference type="GO" id="GO:0030170">
    <property type="term" value="F:pyridoxal phosphate binding"/>
    <property type="evidence" value="ECO:0007669"/>
    <property type="project" value="InterPro"/>
</dbReference>
<gene>
    <name evidence="6" type="ORF">SpAn4DRAFT_1077</name>
</gene>
<dbReference type="GO" id="GO:0006526">
    <property type="term" value="P:L-arginine biosynthetic process"/>
    <property type="evidence" value="ECO:0007669"/>
    <property type="project" value="UniProtKB-ARBA"/>
</dbReference>
<dbReference type="InterPro" id="IPR050103">
    <property type="entry name" value="Class-III_PLP-dep_AT"/>
</dbReference>
<dbReference type="Pfam" id="PF00202">
    <property type="entry name" value="Aminotran_3"/>
    <property type="match status" value="1"/>
</dbReference>
<dbReference type="GO" id="GO:0009447">
    <property type="term" value="P:putrescine catabolic process"/>
    <property type="evidence" value="ECO:0007669"/>
    <property type="project" value="TreeGrafter"/>
</dbReference>
<reference evidence="7" key="1">
    <citation type="submission" date="2015-03" db="EMBL/GenBank/DDBJ databases">
        <authorList>
            <person name="Nijsse Bart"/>
        </authorList>
    </citation>
    <scope>NUCLEOTIDE SEQUENCE [LARGE SCALE GENOMIC DNA]</scope>
</reference>
<dbReference type="InterPro" id="IPR049704">
    <property type="entry name" value="Aminotrans_3_PPA_site"/>
</dbReference>
<dbReference type="PANTHER" id="PTHR11986">
    <property type="entry name" value="AMINOTRANSFERASE CLASS III"/>
    <property type="match status" value="1"/>
</dbReference>
<dbReference type="PANTHER" id="PTHR11986:SF112">
    <property type="entry name" value="PUTRESCINE AMINOTRANSFERASE"/>
    <property type="match status" value="1"/>
</dbReference>
<accession>A0A0U1L521</accession>
<dbReference type="InterPro" id="IPR015422">
    <property type="entry name" value="PyrdxlP-dep_Trfase_small"/>
</dbReference>
<dbReference type="GO" id="GO:0042802">
    <property type="term" value="F:identical protein binding"/>
    <property type="evidence" value="ECO:0007669"/>
    <property type="project" value="TreeGrafter"/>
</dbReference>
<sequence>MSSKEQMISQTINKYEQYINPAMAKLFRFMGLSTIEWEAAGTIIKDIGGKEYVDCLGGYGVFSLGHRHPKVVEAVKRQLDFMPLSSKVLFDKPMADLAELLAEITPGDLQYSFIVNSGTEAVEGSLKLARVHTGRNKFVATTNSFHGKTLGSLSATGREMFREPFQPLLAGFSHVPFGDIDALAQVVDNETAAVIIEPIQGEGGIIVPPDTYLPAAREICDKTGALLLCDEVQTGLGRTGKMFAVEHYGVVPDIITTAKALGGGVMPIGAFTARPKVWDKYITSPFLHTSTFGGNPLACAAAIAAISVIREEGLLRRAEQSGHYFMGKLTELAMAYPEVIAQVRGKGLMIGIELTKEGIGGLIMSEMIDKGVLIAYTLNNPKVMRIEPPLIIEQEQIDYVISALSSALAKAQDMLEDL</sequence>
<evidence type="ECO:0000256" key="5">
    <source>
        <dbReference type="RuleBase" id="RU003560"/>
    </source>
</evidence>
<dbReference type="RefSeq" id="WP_021170601.1">
    <property type="nucleotide sequence ID" value="NZ_CTRP01000014.1"/>
</dbReference>
<dbReference type="Proteomes" id="UP000049855">
    <property type="component" value="Unassembled WGS sequence"/>
</dbReference>
<keyword evidence="2 6" id="KW-0032">Aminotransferase</keyword>
<dbReference type="InterPro" id="IPR005814">
    <property type="entry name" value="Aminotrans_3"/>
</dbReference>
<dbReference type="InterPro" id="IPR004636">
    <property type="entry name" value="AcOrn/SuccOrn_fam"/>
</dbReference>
<evidence type="ECO:0000313" key="6">
    <source>
        <dbReference type="EMBL" id="CQR74615.1"/>
    </source>
</evidence>
<dbReference type="NCBIfam" id="TIGR00707">
    <property type="entry name" value="argD"/>
    <property type="match status" value="1"/>
</dbReference>
<dbReference type="SUPFAM" id="SSF53383">
    <property type="entry name" value="PLP-dependent transferases"/>
    <property type="match status" value="1"/>
</dbReference>
<comment type="similarity">
    <text evidence="5">Belongs to the class-III pyridoxal-phosphate-dependent aminotransferase family.</text>
</comment>
<dbReference type="PIRSF" id="PIRSF000521">
    <property type="entry name" value="Transaminase_4ab_Lys_Orn"/>
    <property type="match status" value="1"/>
</dbReference>
<organism evidence="6 7">
    <name type="scientific">Sporomusa ovata</name>
    <dbReference type="NCBI Taxonomy" id="2378"/>
    <lineage>
        <taxon>Bacteria</taxon>
        <taxon>Bacillati</taxon>
        <taxon>Bacillota</taxon>
        <taxon>Negativicutes</taxon>
        <taxon>Selenomonadales</taxon>
        <taxon>Sporomusaceae</taxon>
        <taxon>Sporomusa</taxon>
    </lineage>
</organism>
<dbReference type="InterPro" id="IPR015421">
    <property type="entry name" value="PyrdxlP-dep_Trfase_major"/>
</dbReference>
<name>A0A0U1L521_9FIRM</name>
<evidence type="ECO:0000256" key="4">
    <source>
        <dbReference type="ARBA" id="ARBA00022898"/>
    </source>
</evidence>